<protein>
    <recommendedName>
        <fullName evidence="3">Nuclease SbcCD subunit C</fullName>
    </recommendedName>
</protein>
<evidence type="ECO:0000256" key="4">
    <source>
        <dbReference type="SAM" id="Coils"/>
    </source>
</evidence>
<feature type="domain" description="Rad50/SbcC-type AAA" evidence="6">
    <location>
        <begin position="5"/>
        <end position="189"/>
    </location>
</feature>
<feature type="compositionally biased region" description="Gly residues" evidence="5">
    <location>
        <begin position="975"/>
        <end position="988"/>
    </location>
</feature>
<dbReference type="PANTHER" id="PTHR32114">
    <property type="entry name" value="ABC TRANSPORTER ABCH.3"/>
    <property type="match status" value="1"/>
</dbReference>
<dbReference type="Proteomes" id="UP000645217">
    <property type="component" value="Unassembled WGS sequence"/>
</dbReference>
<name>A0A917QU05_9ACTN</name>
<feature type="compositionally biased region" description="Low complexity" evidence="5">
    <location>
        <begin position="930"/>
        <end position="947"/>
    </location>
</feature>
<dbReference type="Pfam" id="PF13558">
    <property type="entry name" value="SbcC_Walker_B"/>
    <property type="match status" value="1"/>
</dbReference>
<reference evidence="7" key="1">
    <citation type="journal article" date="2014" name="Int. J. Syst. Evol. Microbiol.">
        <title>Complete genome sequence of Corynebacterium casei LMG S-19264T (=DSM 44701T), isolated from a smear-ripened cheese.</title>
        <authorList>
            <consortium name="US DOE Joint Genome Institute (JGI-PGF)"/>
            <person name="Walter F."/>
            <person name="Albersmeier A."/>
            <person name="Kalinowski J."/>
            <person name="Ruckert C."/>
        </authorList>
    </citation>
    <scope>NUCLEOTIDE SEQUENCE</scope>
    <source>
        <strain evidence="7">JCM 13064</strain>
    </source>
</reference>
<dbReference type="GO" id="GO:0016887">
    <property type="term" value="F:ATP hydrolysis activity"/>
    <property type="evidence" value="ECO:0007669"/>
    <property type="project" value="InterPro"/>
</dbReference>
<dbReference type="SUPFAM" id="SSF52540">
    <property type="entry name" value="P-loop containing nucleoside triphosphate hydrolases"/>
    <property type="match status" value="1"/>
</dbReference>
<feature type="coiled-coil region" evidence="4">
    <location>
        <begin position="998"/>
        <end position="1032"/>
    </location>
</feature>
<dbReference type="InterPro" id="IPR027417">
    <property type="entry name" value="P-loop_NTPase"/>
</dbReference>
<dbReference type="RefSeq" id="WP_189161516.1">
    <property type="nucleotide sequence ID" value="NZ_BMNT01000003.1"/>
</dbReference>
<evidence type="ECO:0000259" key="6">
    <source>
        <dbReference type="Pfam" id="PF13476"/>
    </source>
</evidence>
<keyword evidence="8" id="KW-1185">Reference proteome</keyword>
<gene>
    <name evidence="7" type="ORF">GCM10007964_07720</name>
</gene>
<organism evidence="7 8">
    <name type="scientific">Sphaerisporangium melleum</name>
    <dbReference type="NCBI Taxonomy" id="321316"/>
    <lineage>
        <taxon>Bacteria</taxon>
        <taxon>Bacillati</taxon>
        <taxon>Actinomycetota</taxon>
        <taxon>Actinomycetes</taxon>
        <taxon>Streptosporangiales</taxon>
        <taxon>Streptosporangiaceae</taxon>
        <taxon>Sphaerisporangium</taxon>
    </lineage>
</organism>
<dbReference type="GO" id="GO:0006302">
    <property type="term" value="P:double-strand break repair"/>
    <property type="evidence" value="ECO:0007669"/>
    <property type="project" value="InterPro"/>
</dbReference>
<dbReference type="Gene3D" id="3.40.50.300">
    <property type="entry name" value="P-loop containing nucleotide triphosphate hydrolases"/>
    <property type="match status" value="2"/>
</dbReference>
<sequence>MRLHRLRLTAFGSFPGEEEVDFDALGEAGLFLVHGPTGAGKTTVLDAVCFALYGQVPGQRNSARRLRCDHAPADRGPKVVLDVTLRGRRLRITRSPAWQRPKLRGAGLVEEKTKVLLEEVLPSGERVFLSSRADETGELVGGLLGMNADQFCQVAMLPQGDFARFLRADGDERRKLLEKLFSVKIYSDVERWLADHRTTTGQERQELRQHVDSVVDQMRGAAGPALLASLTPLPAATSTPAAVMTSAGAGDGPAATADVPAAVGTGFRSQIVEGTSGPAAVPGMPVVPDPREEPQEWAGVVLAASAEALAAEERALTRSETVLRSARAELETARELAQRQRTHTEAAARRDDLDRTADERADIEAILADAARAEAVLPLVHQAEQRAEAAAKAEGLAADALARALPVAGQADQPGPDRLAELERLRRDEIARLGQLRSEETRLAGLRERLAASGIRLAVLARQEAETAERLAALPELRKRTGERLAGARLAASALPGARAAVAEATRDLTAVRRRETLAGEAAAALRDLWHATAALPDPLLADIGLPAAAAQEDATTEPGMPAARTFEGETPPAAWPALDAPEGTAELKARVREVRDRLETLERAHRDELAVLEQRLGDEDRLGETRDELAALAARLTSLAEREAALAGAVAELPALVQEARDALRQARDQAALIPAAEAACQAAAAVLEQAQRRDALAAGLAAAESERRRATDEAQELRDHLQAIRQARIDGMAAELAGGLMPGEPCVVCGSAEHPAPASAASSTPALEDEQAAQARSDAAQEARRAAEGMVAGLSVQLDDATARAQGLTVQEARVQHDQTAAEQARLREAAERVPELEDRAGRLEGEFETATSRARELELDLVRHRADQVALEQRLAELTELLEAVRAGDATVAGRLHRITAEAGLLAGAVQAAVRAGDAIAAHAEARAAAPRRPSRSGLASAASGDDQRAIARARLGLPEVQLPSVPKQAPGGAGTAGREAGGGFFPDLEPGAAADAQEMSVAQAEEALREAEAELARLRELADGEAALVEAATRVEAELTELGETATRVGLEIAAERAAESGLAADAERLAARLDEARGEDATLAARLDRLADEAELLRDAAKAARDARAEAAERDAALAGADRVATDAGFAGLAEVRAATRPRADRETMTERLRALDAERAAVTRLLADPALTAAAALPAPDLPALAEHFDLAEREHTARASARDQAATRHDRLRALAETLESALAQWRPAEERHRLARRLAELAVGTSADNRFDMRLSSYVLGERLRQVVDAANHRLDHMSDGRYSLLYDVRKSAADRKRSGGGLGLRVLDGWTGAGRDPVTLSGGEAFMTSLALALALADVVTAEAGGVELGTLFIDEGFGTLDDDTLDGVLDILDELRDGGRAVGIVSHVGELRARVPAQLKVTKHRFGSTLATTVPT</sequence>
<feature type="coiled-coil region" evidence="4">
    <location>
        <begin position="829"/>
        <end position="884"/>
    </location>
</feature>
<accession>A0A917QU05</accession>
<evidence type="ECO:0000313" key="7">
    <source>
        <dbReference type="EMBL" id="GGK67078.1"/>
    </source>
</evidence>
<comment type="subunit">
    <text evidence="2">Heterodimer of SbcC and SbcD.</text>
</comment>
<feature type="region of interest" description="Disordered" evidence="5">
    <location>
        <begin position="964"/>
        <end position="994"/>
    </location>
</feature>
<feature type="coiled-coil region" evidence="4">
    <location>
        <begin position="585"/>
        <end position="643"/>
    </location>
</feature>
<feature type="compositionally biased region" description="Low complexity" evidence="5">
    <location>
        <begin position="755"/>
        <end position="780"/>
    </location>
</feature>
<comment type="caution">
    <text evidence="7">The sequence shown here is derived from an EMBL/GenBank/DDBJ whole genome shotgun (WGS) entry which is preliminary data.</text>
</comment>
<feature type="coiled-coil region" evidence="4">
    <location>
        <begin position="695"/>
        <end position="729"/>
    </location>
</feature>
<evidence type="ECO:0000256" key="5">
    <source>
        <dbReference type="SAM" id="MobiDB-lite"/>
    </source>
</evidence>
<keyword evidence="4" id="KW-0175">Coiled coil</keyword>
<comment type="similarity">
    <text evidence="1">Belongs to the SMC family. SbcC subfamily.</text>
</comment>
<feature type="coiled-coil region" evidence="4">
    <location>
        <begin position="1078"/>
        <end position="1119"/>
    </location>
</feature>
<feature type="region of interest" description="Disordered" evidence="5">
    <location>
        <begin position="755"/>
        <end position="783"/>
    </location>
</feature>
<reference evidence="7" key="2">
    <citation type="submission" date="2020-09" db="EMBL/GenBank/DDBJ databases">
        <authorList>
            <person name="Sun Q."/>
            <person name="Ohkuma M."/>
        </authorList>
    </citation>
    <scope>NUCLEOTIDE SEQUENCE</scope>
    <source>
        <strain evidence="7">JCM 13064</strain>
    </source>
</reference>
<evidence type="ECO:0000313" key="8">
    <source>
        <dbReference type="Proteomes" id="UP000645217"/>
    </source>
</evidence>
<feature type="region of interest" description="Disordered" evidence="5">
    <location>
        <begin position="335"/>
        <end position="355"/>
    </location>
</feature>
<dbReference type="InterPro" id="IPR038729">
    <property type="entry name" value="Rad50/SbcC_AAA"/>
</dbReference>
<dbReference type="Pfam" id="PF13476">
    <property type="entry name" value="AAA_23"/>
    <property type="match status" value="1"/>
</dbReference>
<evidence type="ECO:0000256" key="1">
    <source>
        <dbReference type="ARBA" id="ARBA00006930"/>
    </source>
</evidence>
<feature type="region of interest" description="Disordered" evidence="5">
    <location>
        <begin position="930"/>
        <end position="949"/>
    </location>
</feature>
<evidence type="ECO:0000256" key="2">
    <source>
        <dbReference type="ARBA" id="ARBA00011322"/>
    </source>
</evidence>
<dbReference type="EMBL" id="BMNT01000003">
    <property type="protein sequence ID" value="GGK67078.1"/>
    <property type="molecule type" value="Genomic_DNA"/>
</dbReference>
<proteinExistence type="inferred from homology"/>
<dbReference type="PANTHER" id="PTHR32114:SF2">
    <property type="entry name" value="ABC TRANSPORTER ABCH.3"/>
    <property type="match status" value="1"/>
</dbReference>
<evidence type="ECO:0000256" key="3">
    <source>
        <dbReference type="ARBA" id="ARBA00013368"/>
    </source>
</evidence>